<name>A0ABU9K4Q9_9BACI</name>
<keyword evidence="2" id="KW-1185">Reference proteome</keyword>
<accession>A0ABU9K4Q9</accession>
<dbReference type="EMBL" id="JBBYAK010000002">
    <property type="protein sequence ID" value="MEL3959447.1"/>
    <property type="molecule type" value="Genomic_DNA"/>
</dbReference>
<organism evidence="1 2">
    <name type="scientific">Caldifermentibacillus hisashii</name>
    <dbReference type="NCBI Taxonomy" id="996558"/>
    <lineage>
        <taxon>Bacteria</taxon>
        <taxon>Bacillati</taxon>
        <taxon>Bacillota</taxon>
        <taxon>Bacilli</taxon>
        <taxon>Bacillales</taxon>
        <taxon>Bacillaceae</taxon>
        <taxon>Caldifermentibacillus</taxon>
    </lineage>
</organism>
<protein>
    <submittedName>
        <fullName evidence="1">Uncharacterized protein</fullName>
    </submittedName>
</protein>
<evidence type="ECO:0000313" key="1">
    <source>
        <dbReference type="EMBL" id="MEL3959447.1"/>
    </source>
</evidence>
<dbReference type="RefSeq" id="WP_342021082.1">
    <property type="nucleotide sequence ID" value="NZ_JBBYAK010000002.1"/>
</dbReference>
<dbReference type="Proteomes" id="UP001459714">
    <property type="component" value="Unassembled WGS sequence"/>
</dbReference>
<comment type="caution">
    <text evidence="1">The sequence shown here is derived from an EMBL/GenBank/DDBJ whole genome shotgun (WGS) entry which is preliminary data.</text>
</comment>
<gene>
    <name evidence="1" type="ORF">NST17_20050</name>
</gene>
<evidence type="ECO:0000313" key="2">
    <source>
        <dbReference type="Proteomes" id="UP001459714"/>
    </source>
</evidence>
<sequence length="82" mass="9642">MKQFGLRKVKTWNGLKWGVVDLLSKDVFHTRSKDEKEVLLFRSSEIDVIEYTLDKKDYVALFPLTHEGYIQAKQLQVSLNKQ</sequence>
<proteinExistence type="predicted"/>
<reference evidence="1 2" key="1">
    <citation type="submission" date="2024-03" db="EMBL/GenBank/DDBJ databases">
        <title>Bacilli Hybrid Assemblies.</title>
        <authorList>
            <person name="Kovac J."/>
        </authorList>
    </citation>
    <scope>NUCLEOTIDE SEQUENCE [LARGE SCALE GENOMIC DNA]</scope>
    <source>
        <strain evidence="1 2">FSL M8-0022</strain>
    </source>
</reference>